<dbReference type="GO" id="GO:0005777">
    <property type="term" value="C:peroxisome"/>
    <property type="evidence" value="ECO:0007669"/>
    <property type="project" value="TreeGrafter"/>
</dbReference>
<keyword evidence="7" id="KW-0376">Hydrogen peroxide</keyword>
<dbReference type="AlphaFoldDB" id="A0AAW1JZG6"/>
<dbReference type="InterPro" id="IPR020835">
    <property type="entry name" value="Catalase_sf"/>
</dbReference>
<keyword evidence="4" id="KW-0479">Metal-binding</keyword>
<evidence type="ECO:0000256" key="2">
    <source>
        <dbReference type="ARBA" id="ARBA00022559"/>
    </source>
</evidence>
<dbReference type="PROSITE" id="PS51402">
    <property type="entry name" value="CATALASE_3"/>
    <property type="match status" value="1"/>
</dbReference>
<dbReference type="Gene3D" id="1.20.1370.60">
    <property type="match status" value="1"/>
</dbReference>
<dbReference type="SMART" id="SM01060">
    <property type="entry name" value="Catalase"/>
    <property type="match status" value="1"/>
</dbReference>
<keyword evidence="5" id="KW-0560">Oxidoreductase</keyword>
<dbReference type="InterPro" id="IPR010582">
    <property type="entry name" value="Catalase_immune_responsive"/>
</dbReference>
<organism evidence="9 10">
    <name type="scientific">Popillia japonica</name>
    <name type="common">Japanese beetle</name>
    <dbReference type="NCBI Taxonomy" id="7064"/>
    <lineage>
        <taxon>Eukaryota</taxon>
        <taxon>Metazoa</taxon>
        <taxon>Ecdysozoa</taxon>
        <taxon>Arthropoda</taxon>
        <taxon>Hexapoda</taxon>
        <taxon>Insecta</taxon>
        <taxon>Pterygota</taxon>
        <taxon>Neoptera</taxon>
        <taxon>Endopterygota</taxon>
        <taxon>Coleoptera</taxon>
        <taxon>Polyphaga</taxon>
        <taxon>Scarabaeiformia</taxon>
        <taxon>Scarabaeidae</taxon>
        <taxon>Rutelinae</taxon>
        <taxon>Popillia</taxon>
    </lineage>
</organism>
<dbReference type="InterPro" id="IPR002226">
    <property type="entry name" value="Catalase_haem_BS"/>
</dbReference>
<dbReference type="SUPFAM" id="SSF56634">
    <property type="entry name" value="Heme-dependent catalase-like"/>
    <property type="match status" value="3"/>
</dbReference>
<dbReference type="GO" id="GO:0046872">
    <property type="term" value="F:metal ion binding"/>
    <property type="evidence" value="ECO:0007669"/>
    <property type="project" value="UniProtKB-KW"/>
</dbReference>
<accession>A0AAW1JZG6</accession>
<keyword evidence="6" id="KW-0408">Iron</keyword>
<dbReference type="Pfam" id="PF00199">
    <property type="entry name" value="Catalase"/>
    <property type="match status" value="1"/>
</dbReference>
<dbReference type="Gene3D" id="2.40.180.10">
    <property type="entry name" value="Catalase core domain"/>
    <property type="match status" value="3"/>
</dbReference>
<dbReference type="GO" id="GO:0042542">
    <property type="term" value="P:response to hydrogen peroxide"/>
    <property type="evidence" value="ECO:0007669"/>
    <property type="project" value="TreeGrafter"/>
</dbReference>
<evidence type="ECO:0000256" key="1">
    <source>
        <dbReference type="ARBA" id="ARBA00005329"/>
    </source>
</evidence>
<feature type="domain" description="Catalase core" evidence="8">
    <location>
        <begin position="49"/>
        <end position="454"/>
    </location>
</feature>
<dbReference type="GO" id="GO:0042744">
    <property type="term" value="P:hydrogen peroxide catabolic process"/>
    <property type="evidence" value="ECO:0007669"/>
    <property type="project" value="UniProtKB-KW"/>
</dbReference>
<dbReference type="InterPro" id="IPR018028">
    <property type="entry name" value="Catalase"/>
</dbReference>
<evidence type="ECO:0000256" key="4">
    <source>
        <dbReference type="ARBA" id="ARBA00022723"/>
    </source>
</evidence>
<evidence type="ECO:0000256" key="5">
    <source>
        <dbReference type="ARBA" id="ARBA00023002"/>
    </source>
</evidence>
<comment type="caution">
    <text evidence="9">The sequence shown here is derived from an EMBL/GenBank/DDBJ whole genome shotgun (WGS) entry which is preliminary data.</text>
</comment>
<dbReference type="GO" id="GO:0020037">
    <property type="term" value="F:heme binding"/>
    <property type="evidence" value="ECO:0007669"/>
    <property type="project" value="InterPro"/>
</dbReference>
<dbReference type="PANTHER" id="PTHR11465">
    <property type="entry name" value="CATALASE"/>
    <property type="match status" value="1"/>
</dbReference>
<dbReference type="EMBL" id="JASPKY010000287">
    <property type="protein sequence ID" value="KAK9710917.1"/>
    <property type="molecule type" value="Genomic_DNA"/>
</dbReference>
<comment type="similarity">
    <text evidence="1">Belongs to the catalase family.</text>
</comment>
<dbReference type="PRINTS" id="PR00067">
    <property type="entry name" value="CATALASE"/>
</dbReference>
<evidence type="ECO:0000313" key="9">
    <source>
        <dbReference type="EMBL" id="KAK9710917.1"/>
    </source>
</evidence>
<evidence type="ECO:0000256" key="6">
    <source>
        <dbReference type="ARBA" id="ARBA00023004"/>
    </source>
</evidence>
<evidence type="ECO:0000259" key="8">
    <source>
        <dbReference type="SMART" id="SM01060"/>
    </source>
</evidence>
<keyword evidence="3" id="KW-0349">Heme</keyword>
<dbReference type="InterPro" id="IPR011614">
    <property type="entry name" value="Catalase_core"/>
</dbReference>
<name>A0AAW1JZG6_POPJA</name>
<evidence type="ECO:0000313" key="10">
    <source>
        <dbReference type="Proteomes" id="UP001458880"/>
    </source>
</evidence>
<protein>
    <submittedName>
        <fullName evidence="9">Catalase-related immune-responsive</fullName>
    </submittedName>
</protein>
<reference evidence="9 10" key="1">
    <citation type="journal article" date="2024" name="BMC Genomics">
        <title>De novo assembly and annotation of Popillia japonica's genome with initial clues to its potential as an invasive pest.</title>
        <authorList>
            <person name="Cucini C."/>
            <person name="Boschi S."/>
            <person name="Funari R."/>
            <person name="Cardaioli E."/>
            <person name="Iannotti N."/>
            <person name="Marturano G."/>
            <person name="Paoli F."/>
            <person name="Bruttini M."/>
            <person name="Carapelli A."/>
            <person name="Frati F."/>
            <person name="Nardi F."/>
        </authorList>
    </citation>
    <scope>NUCLEOTIDE SEQUENCE [LARGE SCALE GENOMIC DNA]</scope>
    <source>
        <strain evidence="9">DMR45628</strain>
    </source>
</reference>
<proteinExistence type="inferred from homology"/>
<keyword evidence="10" id="KW-1185">Reference proteome</keyword>
<dbReference type="GO" id="GO:0004096">
    <property type="term" value="F:catalase activity"/>
    <property type="evidence" value="ECO:0007669"/>
    <property type="project" value="UniProtKB-EC"/>
</dbReference>
<sequence length="593" mass="66773">MINRPVLNAYHRLITSNPNLYHISKRFKSKNDKSKRCSFQLQDNTNVVTTASGAPISNKTASISVGMRGPLLLEDVQLVEDLAHLARERIPERVVHAKGGGAFGYFEVTDGDITKYCCAKLFDTVGKKTKVAARFSTTGGEAGSADTIRDPRGFAVKFYTEDGNLDLVGNNTPVFFAVKFYTEDGNLDLVGNNTPVFFIRDPIFFPNLVHSVKRNPATHLPDADMFWDFMSLRSESTHQIFILFGERGIPDGFRHMNGYGGHTYKLVNQHGECVYCKFHLLTEQGIQCLDPEEATCIAGKAPDYSIADLYEAIADGNFPKWTVYIQVMTFEQAEQHPENPFDLTKVWSHKAFPMIKIGYFVLNKNPKNYFAEVEQLGFSPAHLVPGIMPSPDRMLAGRIFSYGDAQRYRLGKNYQQLPVNCPLRVKNYHRDGAMVYNNQVDGPNYYPNCPLRVKNYHRDGAMVYNNQVDGPNYYPNSTNGPAALKANKKLEPPFNVAGDVSRFDSGDDDNFTQARILYQNIFDEDQQEKFVVNVAGSLGNIFDEDQQEKFVVNVAGSLGEVKSSIIQRRALDNFAKVDSNLEKRISDYLQNKK</sequence>
<keyword evidence="2" id="KW-0575">Peroxidase</keyword>
<dbReference type="PANTHER" id="PTHR11465:SF9">
    <property type="entry name" value="CATALASE"/>
    <property type="match status" value="1"/>
</dbReference>
<dbReference type="GO" id="GO:0005739">
    <property type="term" value="C:mitochondrion"/>
    <property type="evidence" value="ECO:0007669"/>
    <property type="project" value="TreeGrafter"/>
</dbReference>
<dbReference type="Proteomes" id="UP001458880">
    <property type="component" value="Unassembled WGS sequence"/>
</dbReference>
<dbReference type="Pfam" id="PF06628">
    <property type="entry name" value="Catalase-rel"/>
    <property type="match status" value="1"/>
</dbReference>
<evidence type="ECO:0000256" key="3">
    <source>
        <dbReference type="ARBA" id="ARBA00022617"/>
    </source>
</evidence>
<gene>
    <name evidence="9" type="ORF">QE152_g25752</name>
</gene>
<dbReference type="PROSITE" id="PS00437">
    <property type="entry name" value="CATALASE_1"/>
    <property type="match status" value="1"/>
</dbReference>
<evidence type="ECO:0000256" key="7">
    <source>
        <dbReference type="ARBA" id="ARBA00023324"/>
    </source>
</evidence>